<comment type="similarity">
    <text evidence="1 2">Belongs to the outer membrane factor (OMF) (TC 1.B.17) family.</text>
</comment>
<reference evidence="4" key="1">
    <citation type="submission" date="2022-11" db="EMBL/GenBank/DDBJ databases">
        <title>Robbsia betulipollinis sp. nov., isolated from pollen of birch (Betula pendula).</title>
        <authorList>
            <person name="Shi H."/>
            <person name="Ambika Manirajan B."/>
            <person name="Ratering S."/>
            <person name="Geissler-Plaum R."/>
            <person name="Schnell S."/>
        </authorList>
    </citation>
    <scope>NUCLEOTIDE SEQUENCE</scope>
    <source>
        <strain evidence="4">Bb-Pol-6</strain>
    </source>
</reference>
<dbReference type="Proteomes" id="UP001082899">
    <property type="component" value="Unassembled WGS sequence"/>
</dbReference>
<dbReference type="Gene3D" id="1.20.1600.10">
    <property type="entry name" value="Outer membrane efflux proteins (OEP)"/>
    <property type="match status" value="1"/>
</dbReference>
<dbReference type="InterPro" id="IPR003423">
    <property type="entry name" value="OMP_efflux"/>
</dbReference>
<dbReference type="NCBIfam" id="TIGR01845">
    <property type="entry name" value="outer_NodT"/>
    <property type="match status" value="1"/>
</dbReference>
<dbReference type="Gene3D" id="2.20.200.10">
    <property type="entry name" value="Outer membrane efflux proteins (OEP)"/>
    <property type="match status" value="1"/>
</dbReference>
<name>A0ABT3ZLX4_9BURK</name>
<feature type="compositionally biased region" description="Low complexity" evidence="3">
    <location>
        <begin position="510"/>
        <end position="521"/>
    </location>
</feature>
<comment type="subcellular location">
    <subcellularLocation>
        <location evidence="2">Cell membrane</location>
        <topology evidence="2">Lipid-anchor</topology>
    </subcellularLocation>
</comment>
<keyword evidence="2" id="KW-1134">Transmembrane beta strand</keyword>
<keyword evidence="5" id="KW-1185">Reference proteome</keyword>
<evidence type="ECO:0000256" key="3">
    <source>
        <dbReference type="SAM" id="MobiDB-lite"/>
    </source>
</evidence>
<keyword evidence="2" id="KW-0812">Transmembrane</keyword>
<evidence type="ECO:0000313" key="4">
    <source>
        <dbReference type="EMBL" id="MCY0387520.1"/>
    </source>
</evidence>
<feature type="region of interest" description="Disordered" evidence="3">
    <location>
        <begin position="507"/>
        <end position="538"/>
    </location>
</feature>
<dbReference type="InterPro" id="IPR010131">
    <property type="entry name" value="MdtP/NodT-like"/>
</dbReference>
<proteinExistence type="inferred from homology"/>
<keyword evidence="2" id="KW-0564">Palmitate</keyword>
<dbReference type="RefSeq" id="WP_267847257.1">
    <property type="nucleotide sequence ID" value="NZ_JAPMXC010000001.1"/>
</dbReference>
<keyword evidence="2" id="KW-0472">Membrane</keyword>
<feature type="region of interest" description="Disordered" evidence="3">
    <location>
        <begin position="1"/>
        <end position="26"/>
    </location>
</feature>
<dbReference type="PANTHER" id="PTHR30203">
    <property type="entry name" value="OUTER MEMBRANE CATION EFFLUX PROTEIN"/>
    <property type="match status" value="1"/>
</dbReference>
<dbReference type="EMBL" id="JAPMXC010000001">
    <property type="protein sequence ID" value="MCY0387520.1"/>
    <property type="molecule type" value="Genomic_DNA"/>
</dbReference>
<gene>
    <name evidence="4" type="ORF">OVY01_09785</name>
</gene>
<accession>A0ABT3ZLX4</accession>
<evidence type="ECO:0000313" key="5">
    <source>
        <dbReference type="Proteomes" id="UP001082899"/>
    </source>
</evidence>
<keyword evidence="2" id="KW-0449">Lipoprotein</keyword>
<comment type="caution">
    <text evidence="4">The sequence shown here is derived from an EMBL/GenBank/DDBJ whole genome shotgun (WGS) entry which is preliminary data.</text>
</comment>
<sequence length="538" mass="56872">MKKYLSSGRAVARGAGTGTGAARAPARTGTSFAPRFARSLPLAVLAAAVLGACSLAPHYERPAAPVSAAFPGGDAYKTNDAVGSGVAAADLGWQDVFVDARLKAIIALALKNNRDLRVAVLNVATARAQFQVERAGLLPSFSVSAADSRARTPADLTYTGRPTLGSEYTAVGNASWELDLFGRVKSLSDAALATYFSTAQARKAAEISLVAQVANQYLTVRGYDAQLVVTQNTLKTAGESYRIAKLQFDNGVGTALDLKQSEGIVDQAQANLQDQIRSRAQAVNALVLLVGAPLPEELPPPLPLDDQHIIADIPAGVPSDLLTRRPDIIEAEQTLLADNASIGAARAAFFPSISITGSAGAASSDLGRLFKAGQAYWTFAPQINIPIFSGGENTANLDIAKVRKNIGIANYEKAIQTAFREVSDSLAARGTYDDQIDALTRYVASQQNRLDLSDLRYKNGVDSYLSVLTAQTDLYTAQQMLVTAQMDRATNLVLLYQRLGGGWLARTGDAPRPADAPPDYANVDRNGTPLPDKAKHGG</sequence>
<evidence type="ECO:0000256" key="2">
    <source>
        <dbReference type="RuleBase" id="RU362097"/>
    </source>
</evidence>
<dbReference type="PANTHER" id="PTHR30203:SF32">
    <property type="entry name" value="CATION EFFLUX SYSTEM PROTEIN CUSC"/>
    <property type="match status" value="1"/>
</dbReference>
<feature type="compositionally biased region" description="Low complexity" evidence="3">
    <location>
        <begin position="8"/>
        <end position="26"/>
    </location>
</feature>
<organism evidence="4 5">
    <name type="scientific">Robbsia betulipollinis</name>
    <dbReference type="NCBI Taxonomy" id="2981849"/>
    <lineage>
        <taxon>Bacteria</taxon>
        <taxon>Pseudomonadati</taxon>
        <taxon>Pseudomonadota</taxon>
        <taxon>Betaproteobacteria</taxon>
        <taxon>Burkholderiales</taxon>
        <taxon>Burkholderiaceae</taxon>
        <taxon>Robbsia</taxon>
    </lineage>
</organism>
<evidence type="ECO:0000256" key="1">
    <source>
        <dbReference type="ARBA" id="ARBA00007613"/>
    </source>
</evidence>
<protein>
    <submittedName>
        <fullName evidence="4">Efflux transporter outer membrane subunit</fullName>
    </submittedName>
</protein>
<dbReference type="Pfam" id="PF02321">
    <property type="entry name" value="OEP"/>
    <property type="match status" value="2"/>
</dbReference>
<dbReference type="SUPFAM" id="SSF56954">
    <property type="entry name" value="Outer membrane efflux proteins (OEP)"/>
    <property type="match status" value="1"/>
</dbReference>